<accession>A0A9Q7ALB3</accession>
<protein>
    <submittedName>
        <fullName evidence="7">MBL fold metallo-hydrolase</fullName>
    </submittedName>
</protein>
<feature type="domain" description="Metallo-beta-lactamase" evidence="6">
    <location>
        <begin position="12"/>
        <end position="191"/>
    </location>
</feature>
<evidence type="ECO:0000256" key="5">
    <source>
        <dbReference type="SAM" id="MobiDB-lite"/>
    </source>
</evidence>
<keyword evidence="2" id="KW-0479">Metal-binding</keyword>
<dbReference type="Proteomes" id="UP000671879">
    <property type="component" value="Chromosome"/>
</dbReference>
<dbReference type="GO" id="GO:0016787">
    <property type="term" value="F:hydrolase activity"/>
    <property type="evidence" value="ECO:0007669"/>
    <property type="project" value="UniProtKB-KW"/>
</dbReference>
<dbReference type="SMART" id="SM00849">
    <property type="entry name" value="Lactamase_B"/>
    <property type="match status" value="1"/>
</dbReference>
<dbReference type="PANTHER" id="PTHR46233">
    <property type="entry name" value="HYDROXYACYLGLUTATHIONE HYDROLASE GLOC"/>
    <property type="match status" value="1"/>
</dbReference>
<evidence type="ECO:0000313" key="8">
    <source>
        <dbReference type="Proteomes" id="UP000671879"/>
    </source>
</evidence>
<dbReference type="Pfam" id="PF00753">
    <property type="entry name" value="Lactamase_B"/>
    <property type="match status" value="1"/>
</dbReference>
<reference evidence="8" key="1">
    <citation type="submission" date="2021-04" db="EMBL/GenBank/DDBJ databases">
        <title>A novel Synergistetes isolate from a pyrite-forming mixed culture.</title>
        <authorList>
            <person name="Bunk B."/>
            <person name="Sproer C."/>
            <person name="Spring S."/>
            <person name="Pester M."/>
        </authorList>
    </citation>
    <scope>NUCLEOTIDE SEQUENCE [LARGE SCALE GENOMIC DNA]</scope>
    <source>
        <strain evidence="8">J.5.4.2-T.3.5.2</strain>
    </source>
</reference>
<evidence type="ECO:0000256" key="4">
    <source>
        <dbReference type="ARBA" id="ARBA00022833"/>
    </source>
</evidence>
<evidence type="ECO:0000256" key="3">
    <source>
        <dbReference type="ARBA" id="ARBA00022801"/>
    </source>
</evidence>
<dbReference type="RefSeq" id="WP_274372726.1">
    <property type="nucleotide sequence ID" value="NZ_CP072943.1"/>
</dbReference>
<organism evidence="7 8">
    <name type="scientific">Aminithiophilus ramosus</name>
    <dbReference type="NCBI Taxonomy" id="3029084"/>
    <lineage>
        <taxon>Bacteria</taxon>
        <taxon>Thermotogati</taxon>
        <taxon>Synergistota</taxon>
        <taxon>Synergistia</taxon>
        <taxon>Synergistales</taxon>
        <taxon>Aminithiophilaceae</taxon>
        <taxon>Aminithiophilus</taxon>
    </lineage>
</organism>
<keyword evidence="3" id="KW-0378">Hydrolase</keyword>
<sequence>MEMKRFPLGPLWTNGYLIWDEGGRALFVDPGGDPREVLSFLSDRGLDLEIVLLTHSHADHLFGLEALRDRARLGVALHGEDASSLVDPEGNLSRWMGADCRCRPAERILRHGDVLSVGAMTVEVIHTPGHSPGSVCYLLRHGLESLLLSGDTLFAGSIGRSDLPGGDGARLLRSLERLVGLDDGLAVHPGHGPSTTIGAERRENPYWPRGGGEP</sequence>
<keyword evidence="4" id="KW-0862">Zinc</keyword>
<dbReference type="CDD" id="cd06262">
    <property type="entry name" value="metallo-hydrolase-like_MBL-fold"/>
    <property type="match status" value="1"/>
</dbReference>
<gene>
    <name evidence="7" type="ORF">KAR29_09290</name>
</gene>
<evidence type="ECO:0000256" key="1">
    <source>
        <dbReference type="ARBA" id="ARBA00001947"/>
    </source>
</evidence>
<evidence type="ECO:0000313" key="7">
    <source>
        <dbReference type="EMBL" id="QTX31558.1"/>
    </source>
</evidence>
<comment type="cofactor">
    <cofactor evidence="1">
        <name>Zn(2+)</name>
        <dbReference type="ChEBI" id="CHEBI:29105"/>
    </cofactor>
</comment>
<dbReference type="GO" id="GO:0046872">
    <property type="term" value="F:metal ion binding"/>
    <property type="evidence" value="ECO:0007669"/>
    <property type="project" value="UniProtKB-KW"/>
</dbReference>
<evidence type="ECO:0000256" key="2">
    <source>
        <dbReference type="ARBA" id="ARBA00022723"/>
    </source>
</evidence>
<keyword evidence="8" id="KW-1185">Reference proteome</keyword>
<feature type="region of interest" description="Disordered" evidence="5">
    <location>
        <begin position="189"/>
        <end position="214"/>
    </location>
</feature>
<dbReference type="InterPro" id="IPR001279">
    <property type="entry name" value="Metallo-B-lactamas"/>
</dbReference>
<dbReference type="InterPro" id="IPR036866">
    <property type="entry name" value="RibonucZ/Hydroxyglut_hydro"/>
</dbReference>
<dbReference type="EMBL" id="CP072943">
    <property type="protein sequence ID" value="QTX31558.1"/>
    <property type="molecule type" value="Genomic_DNA"/>
</dbReference>
<dbReference type="SUPFAM" id="SSF56281">
    <property type="entry name" value="Metallo-hydrolase/oxidoreductase"/>
    <property type="match status" value="1"/>
</dbReference>
<proteinExistence type="predicted"/>
<dbReference type="KEGG" id="aram:KAR29_09290"/>
<dbReference type="Gene3D" id="3.60.15.10">
    <property type="entry name" value="Ribonuclease Z/Hydroxyacylglutathione hydrolase-like"/>
    <property type="match status" value="1"/>
</dbReference>
<dbReference type="PANTHER" id="PTHR46233:SF3">
    <property type="entry name" value="HYDROXYACYLGLUTATHIONE HYDROLASE GLOC"/>
    <property type="match status" value="1"/>
</dbReference>
<evidence type="ECO:0000259" key="6">
    <source>
        <dbReference type="SMART" id="SM00849"/>
    </source>
</evidence>
<dbReference type="InterPro" id="IPR051453">
    <property type="entry name" value="MBL_Glyoxalase_II"/>
</dbReference>
<name>A0A9Q7ALB3_9BACT</name>
<dbReference type="AlphaFoldDB" id="A0A9Q7ALB3"/>